<reference evidence="1" key="2">
    <citation type="submission" date="2020-02" db="EMBL/GenBank/DDBJ databases">
        <authorList>
            <consortium name="NCBI Pathogen Detection Project"/>
        </authorList>
    </citation>
    <scope>NUCLEOTIDE SEQUENCE</scope>
    <source>
        <strain evidence="1">MA.CK_00/00004035</strain>
    </source>
</reference>
<evidence type="ECO:0000313" key="1">
    <source>
        <dbReference type="EMBL" id="HAF5756250.1"/>
    </source>
</evidence>
<comment type="caution">
    <text evidence="1">The sequence shown here is derived from an EMBL/GenBank/DDBJ whole genome shotgun (WGS) entry which is preliminary data.</text>
</comment>
<evidence type="ECO:0008006" key="2">
    <source>
        <dbReference type="Google" id="ProtNLM"/>
    </source>
</evidence>
<organism evidence="1">
    <name type="scientific">Salmonella enterica</name>
    <name type="common">Salmonella choleraesuis</name>
    <dbReference type="NCBI Taxonomy" id="28901"/>
    <lineage>
        <taxon>Bacteria</taxon>
        <taxon>Pseudomonadati</taxon>
        <taxon>Pseudomonadota</taxon>
        <taxon>Gammaproteobacteria</taxon>
        <taxon>Enterobacterales</taxon>
        <taxon>Enterobacteriaceae</taxon>
        <taxon>Salmonella</taxon>
    </lineage>
</organism>
<accession>A0A749KY14</accession>
<gene>
    <name evidence="1" type="ORF">G8N42_001640</name>
</gene>
<dbReference type="Pfam" id="PF14354">
    <property type="entry name" value="Lar_restr_allev"/>
    <property type="match status" value="1"/>
</dbReference>
<sequence length="133" mass="14773">MQKINYVVTFTGKYPCGCRHPLIVETTATGVSHAISVASEAIKDDRVEATDIELLSVLPKGYPLANEDQNSDGLLRPCPFCGNPYVSLIEVYPEFFGEIAYVVNCGCCDTTQHPDCKEGAIRRWNQREEEDKA</sequence>
<name>A0A749KY14_SALER</name>
<dbReference type="AlphaFoldDB" id="A0A749KY14"/>
<protein>
    <recommendedName>
        <fullName evidence="2">Restriction alleviation protein, Lar family</fullName>
    </recommendedName>
</protein>
<dbReference type="EMBL" id="DAAVUQ010000004">
    <property type="protein sequence ID" value="HAF5756250.1"/>
    <property type="molecule type" value="Genomic_DNA"/>
</dbReference>
<reference evidence="1" key="1">
    <citation type="journal article" date="2018" name="Genome Biol.">
        <title>SKESA: strategic k-mer extension for scrupulous assemblies.</title>
        <authorList>
            <person name="Souvorov A."/>
            <person name="Agarwala R."/>
            <person name="Lipman D.J."/>
        </authorList>
    </citation>
    <scope>NUCLEOTIDE SEQUENCE</scope>
    <source>
        <strain evidence="1">MA.CK_00/00004035</strain>
    </source>
</reference>
<proteinExistence type="predicted"/>